<reference evidence="2" key="1">
    <citation type="journal article" date="2021" name="PeerJ">
        <title>Extensive microbial diversity within the chicken gut microbiome revealed by metagenomics and culture.</title>
        <authorList>
            <person name="Gilroy R."/>
            <person name="Ravi A."/>
            <person name="Getino M."/>
            <person name="Pursley I."/>
            <person name="Horton D.L."/>
            <person name="Alikhan N.F."/>
            <person name="Baker D."/>
            <person name="Gharbi K."/>
            <person name="Hall N."/>
            <person name="Watson M."/>
            <person name="Adriaenssens E.M."/>
            <person name="Foster-Nyarko E."/>
            <person name="Jarju S."/>
            <person name="Secka A."/>
            <person name="Antonio M."/>
            <person name="Oren A."/>
            <person name="Chaudhuri R.R."/>
            <person name="La Ragione R."/>
            <person name="Hildebrand F."/>
            <person name="Pallen M.J."/>
        </authorList>
    </citation>
    <scope>NUCLEOTIDE SEQUENCE</scope>
    <source>
        <strain evidence="2">CHK124-7917</strain>
    </source>
</reference>
<feature type="compositionally biased region" description="Basic and acidic residues" evidence="1">
    <location>
        <begin position="31"/>
        <end position="49"/>
    </location>
</feature>
<comment type="caution">
    <text evidence="2">The sequence shown here is derived from an EMBL/GenBank/DDBJ whole genome shotgun (WGS) entry which is preliminary data.</text>
</comment>
<name>A0A921GEL3_9ACTN</name>
<evidence type="ECO:0000313" key="2">
    <source>
        <dbReference type="EMBL" id="HJF44444.1"/>
    </source>
</evidence>
<protein>
    <submittedName>
        <fullName evidence="2">Uncharacterized protein</fullName>
    </submittedName>
</protein>
<gene>
    <name evidence="2" type="ORF">K8U72_01455</name>
</gene>
<proteinExistence type="predicted"/>
<dbReference type="RefSeq" id="WP_274958511.1">
    <property type="nucleotide sequence ID" value="NZ_DYWQ01000020.1"/>
</dbReference>
<feature type="compositionally biased region" description="Basic and acidic residues" evidence="1">
    <location>
        <begin position="1"/>
        <end position="18"/>
    </location>
</feature>
<feature type="compositionally biased region" description="Low complexity" evidence="1">
    <location>
        <begin position="50"/>
        <end position="61"/>
    </location>
</feature>
<reference evidence="2" key="2">
    <citation type="submission" date="2021-09" db="EMBL/GenBank/DDBJ databases">
        <authorList>
            <person name="Gilroy R."/>
        </authorList>
    </citation>
    <scope>NUCLEOTIDE SEQUENCE</scope>
    <source>
        <strain evidence="2">CHK124-7917</strain>
    </source>
</reference>
<feature type="region of interest" description="Disordered" evidence="1">
    <location>
        <begin position="1"/>
        <end position="61"/>
    </location>
</feature>
<evidence type="ECO:0000313" key="3">
    <source>
        <dbReference type="Proteomes" id="UP000697330"/>
    </source>
</evidence>
<dbReference type="EMBL" id="DYWQ01000020">
    <property type="protein sequence ID" value="HJF44444.1"/>
    <property type="molecule type" value="Genomic_DNA"/>
</dbReference>
<accession>A0A921GEL3</accession>
<dbReference type="AlphaFoldDB" id="A0A921GEL3"/>
<organism evidence="2 3">
    <name type="scientific">Thermophilibacter provencensis</name>
    <dbReference type="NCBI Taxonomy" id="1852386"/>
    <lineage>
        <taxon>Bacteria</taxon>
        <taxon>Bacillati</taxon>
        <taxon>Actinomycetota</taxon>
        <taxon>Coriobacteriia</taxon>
        <taxon>Coriobacteriales</taxon>
        <taxon>Atopobiaceae</taxon>
        <taxon>Thermophilibacter</taxon>
    </lineage>
</organism>
<sequence>MADRVRAGRGVDDRDVVRKSNPLQRAAQGSREQRSGSAETDRMGHEQQRRATAYGRARGRL</sequence>
<dbReference type="Proteomes" id="UP000697330">
    <property type="component" value="Unassembled WGS sequence"/>
</dbReference>
<evidence type="ECO:0000256" key="1">
    <source>
        <dbReference type="SAM" id="MobiDB-lite"/>
    </source>
</evidence>